<keyword evidence="13 16" id="KW-0440">LIM domain</keyword>
<feature type="region of interest" description="Disordered" evidence="17">
    <location>
        <begin position="1003"/>
        <end position="1022"/>
    </location>
</feature>
<keyword evidence="23" id="KW-1185">Reference proteome</keyword>
<evidence type="ECO:0000256" key="4">
    <source>
        <dbReference type="ARBA" id="ARBA00012709"/>
    </source>
</evidence>
<feature type="compositionally biased region" description="Basic residues" evidence="17">
    <location>
        <begin position="2009"/>
        <end position="2020"/>
    </location>
</feature>
<dbReference type="Gene3D" id="1.10.418.10">
    <property type="entry name" value="Calponin-like domain"/>
    <property type="match status" value="1"/>
</dbReference>
<dbReference type="Pfam" id="PF00307">
    <property type="entry name" value="CH"/>
    <property type="match status" value="1"/>
</dbReference>
<dbReference type="InterPro" id="IPR036872">
    <property type="entry name" value="CH_dom_sf"/>
</dbReference>
<evidence type="ECO:0000256" key="6">
    <source>
        <dbReference type="ARBA" id="ARBA00022630"/>
    </source>
</evidence>
<feature type="domain" description="LIM zinc-binding" evidence="20">
    <location>
        <begin position="854"/>
        <end position="920"/>
    </location>
</feature>
<keyword evidence="7 16" id="KW-0479">Metal-binding</keyword>
<dbReference type="EC" id="1.14.13.225" evidence="4"/>
<evidence type="ECO:0000256" key="14">
    <source>
        <dbReference type="ARBA" id="ARBA00023203"/>
    </source>
</evidence>
<dbReference type="PROSITE" id="PS00478">
    <property type="entry name" value="LIM_DOMAIN_1"/>
    <property type="match status" value="1"/>
</dbReference>
<feature type="domain" description="Calponin-homology (CH)" evidence="19">
    <location>
        <begin position="535"/>
        <end position="643"/>
    </location>
</feature>
<keyword evidence="11" id="KW-0560">Oxidoreductase</keyword>
<feature type="region of interest" description="Disordered" evidence="17">
    <location>
        <begin position="690"/>
        <end position="711"/>
    </location>
</feature>
<feature type="signal peptide" evidence="18">
    <location>
        <begin position="1"/>
        <end position="25"/>
    </location>
</feature>
<dbReference type="InterPro" id="IPR001715">
    <property type="entry name" value="CH_dom"/>
</dbReference>
<evidence type="ECO:0000256" key="1">
    <source>
        <dbReference type="ARBA" id="ARBA00001974"/>
    </source>
</evidence>
<feature type="compositionally biased region" description="Polar residues" evidence="17">
    <location>
        <begin position="1371"/>
        <end position="1386"/>
    </location>
</feature>
<keyword evidence="5" id="KW-0963">Cytoplasm</keyword>
<dbReference type="PANTHER" id="PTHR23167:SF54">
    <property type="entry name" value="[F-ACTIN]-MONOOXYGENASE MICAL"/>
    <property type="match status" value="1"/>
</dbReference>
<evidence type="ECO:0000256" key="2">
    <source>
        <dbReference type="ARBA" id="ARBA00004496"/>
    </source>
</evidence>
<dbReference type="SUPFAM" id="SSF47576">
    <property type="entry name" value="Calponin-homology domain, CH-domain"/>
    <property type="match status" value="1"/>
</dbReference>
<comment type="cofactor">
    <cofactor evidence="1">
        <name>FAD</name>
        <dbReference type="ChEBI" id="CHEBI:57692"/>
    </cofactor>
</comment>
<dbReference type="SMART" id="SM00033">
    <property type="entry name" value="CH"/>
    <property type="match status" value="1"/>
</dbReference>
<feature type="region of interest" description="Disordered" evidence="17">
    <location>
        <begin position="1042"/>
        <end position="1164"/>
    </location>
</feature>
<name>A0ABY7EG94_MYAAR</name>
<dbReference type="InterPro" id="IPR050540">
    <property type="entry name" value="F-actin_Monoox_Mical"/>
</dbReference>
<evidence type="ECO:0000256" key="7">
    <source>
        <dbReference type="ARBA" id="ARBA00022723"/>
    </source>
</evidence>
<keyword evidence="14" id="KW-0009">Actin-binding</keyword>
<evidence type="ECO:0000256" key="9">
    <source>
        <dbReference type="ARBA" id="ARBA00022833"/>
    </source>
</evidence>
<evidence type="ECO:0000259" key="21">
    <source>
        <dbReference type="PROSITE" id="PS51848"/>
    </source>
</evidence>
<feature type="compositionally biased region" description="Low complexity" evidence="17">
    <location>
        <begin position="1747"/>
        <end position="1762"/>
    </location>
</feature>
<dbReference type="SMART" id="SM00132">
    <property type="entry name" value="LIM"/>
    <property type="match status" value="1"/>
</dbReference>
<feature type="region of interest" description="Disordered" evidence="17">
    <location>
        <begin position="943"/>
        <end position="965"/>
    </location>
</feature>
<evidence type="ECO:0000256" key="17">
    <source>
        <dbReference type="SAM" id="MobiDB-lite"/>
    </source>
</evidence>
<comment type="similarity">
    <text evidence="3">Belongs to the Mical family.</text>
</comment>
<feature type="compositionally biased region" description="Polar residues" evidence="17">
    <location>
        <begin position="1093"/>
        <end position="1102"/>
    </location>
</feature>
<feature type="domain" description="BMERB" evidence="21">
    <location>
        <begin position="2148"/>
        <end position="2333"/>
    </location>
</feature>
<comment type="catalytic activity">
    <reaction evidence="15">
        <text>L-methionyl-[F-actin] + NADPH + O2 + H(+) = L-methionyl-(R)-S-oxide-[F-actin] + NADP(+) + H2O</text>
        <dbReference type="Rhea" id="RHEA:51308"/>
        <dbReference type="Rhea" id="RHEA-COMP:12953"/>
        <dbReference type="Rhea" id="RHEA-COMP:12956"/>
        <dbReference type="ChEBI" id="CHEBI:15377"/>
        <dbReference type="ChEBI" id="CHEBI:15378"/>
        <dbReference type="ChEBI" id="CHEBI:15379"/>
        <dbReference type="ChEBI" id="CHEBI:16044"/>
        <dbReference type="ChEBI" id="CHEBI:45764"/>
        <dbReference type="ChEBI" id="CHEBI:57783"/>
        <dbReference type="ChEBI" id="CHEBI:58349"/>
        <dbReference type="EC" id="1.14.13.225"/>
    </reaction>
</comment>
<dbReference type="Gene3D" id="3.50.50.60">
    <property type="entry name" value="FAD/NAD(P)-binding domain"/>
    <property type="match status" value="1"/>
</dbReference>
<evidence type="ECO:0000256" key="3">
    <source>
        <dbReference type="ARBA" id="ARBA00008223"/>
    </source>
</evidence>
<dbReference type="CDD" id="cd22198">
    <property type="entry name" value="CH_MICAL_EHBP-like"/>
    <property type="match status" value="1"/>
</dbReference>
<feature type="compositionally biased region" description="Polar residues" evidence="17">
    <location>
        <begin position="1137"/>
        <end position="1149"/>
    </location>
</feature>
<feature type="compositionally biased region" description="Polar residues" evidence="17">
    <location>
        <begin position="1995"/>
        <end position="2008"/>
    </location>
</feature>
<feature type="compositionally biased region" description="Basic residues" evidence="17">
    <location>
        <begin position="2079"/>
        <end position="2100"/>
    </location>
</feature>
<keyword evidence="12" id="KW-0503">Monooxygenase</keyword>
<feature type="compositionally biased region" description="Basic and acidic residues" evidence="17">
    <location>
        <begin position="1819"/>
        <end position="1829"/>
    </location>
</feature>
<dbReference type="Gene3D" id="2.10.110.10">
    <property type="entry name" value="Cysteine Rich Protein"/>
    <property type="match status" value="1"/>
</dbReference>
<evidence type="ECO:0000313" key="22">
    <source>
        <dbReference type="EMBL" id="WAR07952.1"/>
    </source>
</evidence>
<evidence type="ECO:0000256" key="8">
    <source>
        <dbReference type="ARBA" id="ARBA00022827"/>
    </source>
</evidence>
<dbReference type="Pfam" id="PF00890">
    <property type="entry name" value="FAD_binding_2"/>
    <property type="match status" value="1"/>
</dbReference>
<feature type="compositionally biased region" description="Basic and acidic residues" evidence="17">
    <location>
        <begin position="1894"/>
        <end position="1905"/>
    </location>
</feature>
<feature type="compositionally biased region" description="Basic and acidic residues" evidence="17">
    <location>
        <begin position="1539"/>
        <end position="1556"/>
    </location>
</feature>
<evidence type="ECO:0000256" key="11">
    <source>
        <dbReference type="ARBA" id="ARBA00023002"/>
    </source>
</evidence>
<dbReference type="SUPFAM" id="SSF57716">
    <property type="entry name" value="Glucocorticoid receptor-like (DNA-binding domain)"/>
    <property type="match status" value="1"/>
</dbReference>
<feature type="region of interest" description="Disordered" evidence="17">
    <location>
        <begin position="1192"/>
        <end position="1224"/>
    </location>
</feature>
<protein>
    <recommendedName>
        <fullName evidence="4">F-actin monooxygenase</fullName>
        <ecNumber evidence="4">1.14.13.225</ecNumber>
    </recommendedName>
</protein>
<dbReference type="Pfam" id="PF12130">
    <property type="entry name" value="bMERB_dom"/>
    <property type="match status" value="2"/>
</dbReference>
<evidence type="ECO:0000259" key="20">
    <source>
        <dbReference type="PROSITE" id="PS50023"/>
    </source>
</evidence>
<feature type="compositionally biased region" description="Acidic residues" evidence="17">
    <location>
        <begin position="1862"/>
        <end position="1875"/>
    </location>
</feature>
<feature type="compositionally biased region" description="Basic and acidic residues" evidence="17">
    <location>
        <begin position="2058"/>
        <end position="2067"/>
    </location>
</feature>
<dbReference type="SMART" id="SM01203">
    <property type="entry name" value="DUF3585"/>
    <property type="match status" value="1"/>
</dbReference>
<reference evidence="22" key="1">
    <citation type="submission" date="2022-11" db="EMBL/GenBank/DDBJ databases">
        <title>Centuries of genome instability and evolution in soft-shell clam transmissible cancer (bioRxiv).</title>
        <authorList>
            <person name="Hart S.F.M."/>
            <person name="Yonemitsu M.A."/>
            <person name="Giersch R.M."/>
            <person name="Beal B.F."/>
            <person name="Arriagada G."/>
            <person name="Davis B.W."/>
            <person name="Ostrander E.A."/>
            <person name="Goff S.P."/>
            <person name="Metzger M.J."/>
        </authorList>
    </citation>
    <scope>NUCLEOTIDE SEQUENCE</scope>
    <source>
        <strain evidence="22">MELC-2E11</strain>
        <tissue evidence="22">Siphon/mantle</tissue>
    </source>
</reference>
<feature type="compositionally biased region" description="Basic and acidic residues" evidence="17">
    <location>
        <begin position="1662"/>
        <end position="1678"/>
    </location>
</feature>
<dbReference type="SUPFAM" id="SSF51905">
    <property type="entry name" value="FAD/NAD(P)-binding domain"/>
    <property type="match status" value="1"/>
</dbReference>
<feature type="region of interest" description="Disordered" evidence="17">
    <location>
        <begin position="1414"/>
        <end position="2146"/>
    </location>
</feature>
<dbReference type="InterPro" id="IPR057494">
    <property type="entry name" value="Rossman_Mical"/>
</dbReference>
<feature type="compositionally biased region" description="Low complexity" evidence="17">
    <location>
        <begin position="1311"/>
        <end position="1325"/>
    </location>
</feature>
<dbReference type="PROSITE" id="PS50023">
    <property type="entry name" value="LIM_DOMAIN_2"/>
    <property type="match status" value="1"/>
</dbReference>
<proteinExistence type="inferred from homology"/>
<dbReference type="Pfam" id="PF25413">
    <property type="entry name" value="Rossman_Mical"/>
    <property type="match status" value="1"/>
</dbReference>
<accession>A0ABY7EG94</accession>
<feature type="compositionally biased region" description="Polar residues" evidence="17">
    <location>
        <begin position="1780"/>
        <end position="1809"/>
    </location>
</feature>
<feature type="compositionally biased region" description="Basic and acidic residues" evidence="17">
    <location>
        <begin position="1279"/>
        <end position="1292"/>
    </location>
</feature>
<feature type="compositionally biased region" description="Low complexity" evidence="17">
    <location>
        <begin position="1335"/>
        <end position="1345"/>
    </location>
</feature>
<feature type="compositionally biased region" description="Polar residues" evidence="17">
    <location>
        <begin position="1680"/>
        <end position="1696"/>
    </location>
</feature>
<evidence type="ECO:0000256" key="12">
    <source>
        <dbReference type="ARBA" id="ARBA00023033"/>
    </source>
</evidence>
<keyword evidence="8" id="KW-0274">FAD</keyword>
<feature type="compositionally biased region" description="Polar residues" evidence="17">
    <location>
        <begin position="1346"/>
        <end position="1355"/>
    </location>
</feature>
<feature type="compositionally biased region" description="Basic and acidic residues" evidence="17">
    <location>
        <begin position="692"/>
        <end position="701"/>
    </location>
</feature>
<keyword evidence="6" id="KW-0285">Flavoprotein</keyword>
<feature type="compositionally biased region" description="Polar residues" evidence="17">
    <location>
        <begin position="1577"/>
        <end position="1593"/>
    </location>
</feature>
<gene>
    <name evidence="22" type="ORF">MAR_017910</name>
</gene>
<feature type="region of interest" description="Disordered" evidence="17">
    <location>
        <begin position="1253"/>
        <end position="1386"/>
    </location>
</feature>
<evidence type="ECO:0000259" key="19">
    <source>
        <dbReference type="PROSITE" id="PS50021"/>
    </source>
</evidence>
<feature type="compositionally biased region" description="Basic and acidic residues" evidence="17">
    <location>
        <begin position="1361"/>
        <end position="1370"/>
    </location>
</feature>
<dbReference type="EMBL" id="CP111017">
    <property type="protein sequence ID" value="WAR07952.1"/>
    <property type="molecule type" value="Genomic_DNA"/>
</dbReference>
<keyword evidence="10" id="KW-0521">NADP</keyword>
<sequence>MCLIPINELLDILICIVLLLSGVEGRCMMENGVAGDSDLVSGLFDQFCHASTCRAIITAFQALTDHVGLTHADHRNFYRKLRARINTWKAHALWVKMDKRASHKEYKRGEACANTKVIIIGGGICGLRCAIEMALLGARTVVMEKRDRFSRNNVLHLWPFLIVDLKNLGAKKFYGKFCAGAIDHISIRQLQCILLKVALLVGVEVHLNVSFLDVIEPSDKSTGWRVKLEPEDHPLSEYEFDVLIGADGKRNTLQGFKRKEFRGKLAIAITANFINRNSQAEARVEEISGVAFIFNQKFFKDLNAECGIDLENIVYYKDETHYFVMTAKKQSLLEKGVLKRDYVDTASLLAKDNVNQDTLESYAREAADFCTKHKMPHLDFAVNHFGRPDISMFDFTSLFQAENSCRVMERHGKKLLTMLVGDSLLEPFWPTGSGCARGFLGAFDGAWMVKQWSSGKMTPLQVIAERESVYQQLSQTTPENLRQNHSQFTLDPASRYTNLKAKWLKAKQVQHLYDTGDNTLKDELIEIPKPKPGEIVDTYSLLRWCQKIVNVDRYRCVNVTDFSTSWRSGMAFCALMHFLKSEAIDYDSLDEADVVGNNQLAFDVAQREFSITPVLTGEDMAACERPDKLTIVSYLTQLYDHFKKQRPPSEEFLNSSWEESRKHRSPAHKISILQKLRSSRVSLSKLKKSIKREHDDVERHNNVNNSCHGNGKVEKIGKVNSVFTNPNYQARDVSNGNVELTRFSKVQIDKLPIAKINDRLYEGNAKHDDPYHRTKDSMQKLPMDEITNRLTTEKADELKAIKMREQMMPVVKVSKMAELLVSKFKKNSDEPPPEPLTRRVKGQPMMVASQPASEFCFFCKKRVYIMERMSAENVFFHSQCFKCDFCGVVLRTNTYSVDKTSYGDATRFFCQRHALPQMRWGKPARKRVAEDAPDMVSNKMAVADTTNIGPPPSKQPSMPASTKKIPERVEFELEGLEEETEEEQWEHNMSMSLCHDEDLGVEDLDQDEDSDSDLESEDEDFQEAVDLYTSGRLEESLHLAKESLRRSTEDLLVGEADGYMRLEEGEDTEVDEYEGETDTDDSDTEMEEDTMEPPSQQAQTEPAASDNAKSISEPSNSISVSKSKSTNVSDVPKPVTSARSPGQSASQAKKNFFDTPPEPLRLDPFKMFGMERKNPVKEEAVVNKEIELNTGVGEIESDEATDSQVNSGELDKAGRTGTPCTEDEADEAFVSAEFGDDEKVAVSRAMEQLLVDMDHRSESVSDSGDVLHANSEEEEGDDDVFRAYRQHLESRDSMGSLSGSEGPASSHSKHSLASSNLDSKSSSSVDRLKSDSDSLKGGSLLSKKSVNNVDSTSEFGATEKSVLRSVKDMSDNSNSTLGSGETTLQVLRSVNEIKSGDDEKVERCIQYLDDRFVTKRGRGGSGAHESRSEKSSSLRRSGSSDSFTISTPSHSSNHTSNSSLGEEFEQNKNFLAANGSEDERPDSQMMEDYNTTMSQVLDEEELSPMEVAPTGLEDLDQTLHAENVEAASPSLEYLSPRSELGDQSDRSEYQSPRSDRASSVYATPDTSLTEEVIVQQVVDTVSESVKNDASNSGTKRKSSTPKGNSSKKSAKSESSKSSILGFSVKKKKSDTVKSPKVIKSEVVNTPVMPVKSKTIIRPYSHRSREGSVECNPLEKDAWGDSSSCGSLNSADASQKSWRPLPPLPTESLESPKQSKTVKNGAGRKLPDLGQTKSPVVFQSNFMKKAYNSNTDSGGDSSGQSVSPTPVITSQPRPLPPRPVVNQSGAVNKNSEQFKPVQSSELLSSGTRTKISVDYSKLTTNKESDSENDKKKKRIPVAAALKKSIKPTLSNSSATNEKRGEQSDDIPFADDSENDVPEERFFTPSTSVKPKLKINRKEGEKCDARKRILPIPPQTSPTVLDSEKIRDIRRVEMDKAREDARQRARLKSDEELGLRETPLKYKRGISTESSQSPYPSTSDRVSESDDVKTPLPRMQVSFTPNIPESNGTPKHSKTKKKKKSKSREGSTSSVEFLDSEVKKENKKKRSLLASILSGVKTPTTDKQRDRDGSSSNDTLEEKSTKKKKTKTPKSEKKKKDKKRKTASVDDSLLSDNMRELKIGSVFSEKTGRRPAFRTKISPPKASVDDFTDSDEEMAGLAASCTSLNDSYRRIKSEVDVKQRELEEKGVNVERALRGEGPEGGRNETELMQEWFNLVHDKNALVRLESELMVSARELELEDRQGRLQHQLRESMSLDGLDYDDIDNDDVFEEPSQVRIGKLCASIRRYDSLKSPLQREREQRIYNELIDVVEERDKLVAMLEDERLREQEEDADLETVMRAKGFSLSPTSGSKILRKRATKSQA</sequence>
<comment type="subcellular location">
    <subcellularLocation>
        <location evidence="2">Cytoplasm</location>
    </subcellularLocation>
</comment>
<dbReference type="InterPro" id="IPR036188">
    <property type="entry name" value="FAD/NAD-bd_sf"/>
</dbReference>
<evidence type="ECO:0000256" key="10">
    <source>
        <dbReference type="ARBA" id="ARBA00022857"/>
    </source>
</evidence>
<feature type="compositionally biased region" description="Acidic residues" evidence="17">
    <location>
        <begin position="1064"/>
        <end position="1091"/>
    </location>
</feature>
<evidence type="ECO:0000256" key="18">
    <source>
        <dbReference type="SAM" id="SignalP"/>
    </source>
</evidence>
<evidence type="ECO:0000256" key="16">
    <source>
        <dbReference type="PROSITE-ProRule" id="PRU00125"/>
    </source>
</evidence>
<evidence type="ECO:0000256" key="5">
    <source>
        <dbReference type="ARBA" id="ARBA00022490"/>
    </source>
</evidence>
<feature type="region of interest" description="Disordered" evidence="17">
    <location>
        <begin position="2341"/>
        <end position="2360"/>
    </location>
</feature>
<dbReference type="InterPro" id="IPR022735">
    <property type="entry name" value="bMERB_dom"/>
</dbReference>
<keyword evidence="18" id="KW-0732">Signal</keyword>
<evidence type="ECO:0000313" key="23">
    <source>
        <dbReference type="Proteomes" id="UP001164746"/>
    </source>
</evidence>
<dbReference type="PANTHER" id="PTHR23167">
    <property type="entry name" value="CALPONIN HOMOLOGY DOMAIN-CONTAINING PROTEIN DDB_G0272472-RELATED"/>
    <property type="match status" value="1"/>
</dbReference>
<feature type="compositionally biased region" description="Polar residues" evidence="17">
    <location>
        <begin position="1965"/>
        <end position="1978"/>
    </location>
</feature>
<feature type="compositionally biased region" description="Low complexity" evidence="17">
    <location>
        <begin position="1110"/>
        <end position="1129"/>
    </location>
</feature>
<feature type="compositionally biased region" description="Basic and acidic residues" evidence="17">
    <location>
        <begin position="1920"/>
        <end position="1958"/>
    </location>
</feature>
<keyword evidence="9 16" id="KW-0862">Zinc</keyword>
<feature type="chain" id="PRO_5046094084" description="F-actin monooxygenase" evidence="18">
    <location>
        <begin position="26"/>
        <end position="2360"/>
    </location>
</feature>
<evidence type="ECO:0000256" key="13">
    <source>
        <dbReference type="ARBA" id="ARBA00023038"/>
    </source>
</evidence>
<feature type="compositionally biased region" description="Polar residues" evidence="17">
    <location>
        <begin position="1730"/>
        <end position="1741"/>
    </location>
</feature>
<dbReference type="PROSITE" id="PS51848">
    <property type="entry name" value="BMERB"/>
    <property type="match status" value="1"/>
</dbReference>
<feature type="compositionally biased region" description="Basic residues" evidence="17">
    <location>
        <begin position="2350"/>
        <end position="2360"/>
    </location>
</feature>
<dbReference type="InterPro" id="IPR001781">
    <property type="entry name" value="Znf_LIM"/>
</dbReference>
<feature type="compositionally biased region" description="Low complexity" evidence="17">
    <location>
        <begin position="1434"/>
        <end position="1459"/>
    </location>
</feature>
<organism evidence="22 23">
    <name type="scientific">Mya arenaria</name>
    <name type="common">Soft-shell clam</name>
    <dbReference type="NCBI Taxonomy" id="6604"/>
    <lineage>
        <taxon>Eukaryota</taxon>
        <taxon>Metazoa</taxon>
        <taxon>Spiralia</taxon>
        <taxon>Lophotrochozoa</taxon>
        <taxon>Mollusca</taxon>
        <taxon>Bivalvia</taxon>
        <taxon>Autobranchia</taxon>
        <taxon>Heteroconchia</taxon>
        <taxon>Euheterodonta</taxon>
        <taxon>Imparidentia</taxon>
        <taxon>Neoheterodontei</taxon>
        <taxon>Myida</taxon>
        <taxon>Myoidea</taxon>
        <taxon>Myidae</taxon>
        <taxon>Mya</taxon>
    </lineage>
</organism>
<dbReference type="PROSITE" id="PS50021">
    <property type="entry name" value="CH"/>
    <property type="match status" value="1"/>
</dbReference>
<dbReference type="Proteomes" id="UP001164746">
    <property type="component" value="Chromosome 6"/>
</dbReference>
<evidence type="ECO:0000256" key="15">
    <source>
        <dbReference type="ARBA" id="ARBA00049522"/>
    </source>
</evidence>
<feature type="compositionally biased region" description="Polar residues" evidence="17">
    <location>
        <begin position="1560"/>
        <end position="1569"/>
    </location>
</feature>
<dbReference type="InterPro" id="IPR003953">
    <property type="entry name" value="FAD-dep_OxRdtase_2_FAD-bd"/>
</dbReference>